<dbReference type="KEGG" id="ptt:VY86_10685"/>
<reference evidence="2" key="2">
    <citation type="submission" date="2015-03" db="EMBL/GenBank/DDBJ databases">
        <title>Genome sequence of Azospirillum thiophilum strain DSM 21654T.</title>
        <authorList>
            <person name="Kwak Y."/>
            <person name="Shin J.-H."/>
        </authorList>
    </citation>
    <scope>NUCLEOTIDE SEQUENCE [LARGE SCALE GENOMIC DNA]</scope>
    <source>
        <strain evidence="2">DSM 15199</strain>
    </source>
</reference>
<protein>
    <submittedName>
        <fullName evidence="1">Transcriptional regulator</fullName>
    </submittedName>
</protein>
<proteinExistence type="predicted"/>
<dbReference type="InterPro" id="IPR052931">
    <property type="entry name" value="Prophage_regulatory_activator"/>
</dbReference>
<dbReference type="PANTHER" id="PTHR36154:SF1">
    <property type="entry name" value="DNA-BINDING TRANSCRIPTIONAL ACTIVATOR ALPA"/>
    <property type="match status" value="1"/>
</dbReference>
<accession>A0A0F7LNV3</accession>
<dbReference type="AlphaFoldDB" id="A0A0F7LNV3"/>
<gene>
    <name evidence="1" type="ORF">VY86_10685</name>
</gene>
<dbReference type="Proteomes" id="UP000034866">
    <property type="component" value="Chromosome"/>
</dbReference>
<dbReference type="PATRIC" id="fig|230089.6.peg.2367"/>
<dbReference type="OrthoDB" id="7064958at2"/>
<evidence type="ECO:0000313" key="1">
    <source>
        <dbReference type="EMBL" id="AKH63733.1"/>
    </source>
</evidence>
<organism evidence="1 2">
    <name type="scientific">Photorhabdus thracensis</name>
    <dbReference type="NCBI Taxonomy" id="230089"/>
    <lineage>
        <taxon>Bacteria</taxon>
        <taxon>Pseudomonadati</taxon>
        <taxon>Pseudomonadota</taxon>
        <taxon>Gammaproteobacteria</taxon>
        <taxon>Enterobacterales</taxon>
        <taxon>Morganellaceae</taxon>
        <taxon>Photorhabdus</taxon>
    </lineage>
</organism>
<dbReference type="STRING" id="230089.VY86_10685"/>
<dbReference type="RefSeq" id="WP_036773792.1">
    <property type="nucleotide sequence ID" value="NZ_CAWQPG010000079.1"/>
</dbReference>
<sequence length="66" mass="7646">MAETTLIRLADVMKKVGLKKSWIYHLMQQGEFPKSVSLGARSVAWVEKEIDEWIINKINNREETQG</sequence>
<name>A0A0F7LNV3_9GAMM</name>
<keyword evidence="2" id="KW-1185">Reference proteome</keyword>
<dbReference type="EMBL" id="CP011104">
    <property type="protein sequence ID" value="AKH63733.1"/>
    <property type="molecule type" value="Genomic_DNA"/>
</dbReference>
<dbReference type="InterPro" id="IPR010260">
    <property type="entry name" value="AlpA"/>
</dbReference>
<dbReference type="PANTHER" id="PTHR36154">
    <property type="entry name" value="DNA-BINDING TRANSCRIPTIONAL ACTIVATOR ALPA"/>
    <property type="match status" value="1"/>
</dbReference>
<evidence type="ECO:0000313" key="2">
    <source>
        <dbReference type="Proteomes" id="UP000034866"/>
    </source>
</evidence>
<reference evidence="1 2" key="1">
    <citation type="journal article" date="2015" name="J. Biotechnol.">
        <title>Complete genome sequence of Photorhabdus temperata subsp. thracensis 39-8(T), an entomopathogenic bacterium for the improved commercial bioinsecticide.</title>
        <authorList>
            <person name="Kwak Y."/>
            <person name="Shin J.H."/>
        </authorList>
    </citation>
    <scope>NUCLEOTIDE SEQUENCE [LARGE SCALE GENOMIC DNA]</scope>
    <source>
        <strain evidence="1 2">DSM 15199</strain>
    </source>
</reference>
<dbReference type="Gene3D" id="1.10.238.160">
    <property type="match status" value="1"/>
</dbReference>
<dbReference type="Pfam" id="PF05930">
    <property type="entry name" value="Phage_AlpA"/>
    <property type="match status" value="1"/>
</dbReference>